<feature type="compositionally biased region" description="Basic and acidic residues" evidence="1">
    <location>
        <begin position="9"/>
        <end position="19"/>
    </location>
</feature>
<dbReference type="EMBL" id="PYMJ01000064">
    <property type="protein sequence ID" value="PSU42631.1"/>
    <property type="molecule type" value="Genomic_DNA"/>
</dbReference>
<protein>
    <submittedName>
        <fullName evidence="2">Uncharacterized protein</fullName>
    </submittedName>
</protein>
<dbReference type="AlphaFoldDB" id="A0A2T3J639"/>
<evidence type="ECO:0000313" key="3">
    <source>
        <dbReference type="Proteomes" id="UP000240987"/>
    </source>
</evidence>
<dbReference type="Proteomes" id="UP000240987">
    <property type="component" value="Unassembled WGS sequence"/>
</dbReference>
<evidence type="ECO:0000313" key="2">
    <source>
        <dbReference type="EMBL" id="PSU42631.1"/>
    </source>
</evidence>
<evidence type="ECO:0000256" key="1">
    <source>
        <dbReference type="SAM" id="MobiDB-lite"/>
    </source>
</evidence>
<comment type="caution">
    <text evidence="2">The sequence shown here is derived from an EMBL/GenBank/DDBJ whole genome shotgun (WGS) entry which is preliminary data.</text>
</comment>
<accession>A0A2T3J639</accession>
<name>A0A2T3J639_9GAMM</name>
<dbReference type="RefSeq" id="WP_107246705.1">
    <property type="nucleotide sequence ID" value="NZ_PYMJ01000064.1"/>
</dbReference>
<proteinExistence type="predicted"/>
<reference evidence="2 3" key="1">
    <citation type="submission" date="2018-01" db="EMBL/GenBank/DDBJ databases">
        <title>Whole genome sequencing of Histamine producing bacteria.</title>
        <authorList>
            <person name="Butler K."/>
        </authorList>
    </citation>
    <scope>NUCLEOTIDE SEQUENCE [LARGE SCALE GENOMIC DNA]</scope>
    <source>
        <strain evidence="2 3">JCM 12947</strain>
    </source>
</reference>
<keyword evidence="3" id="KW-1185">Reference proteome</keyword>
<organism evidence="2 3">
    <name type="scientific">Photobacterium frigidiphilum</name>
    <dbReference type="NCBI Taxonomy" id="264736"/>
    <lineage>
        <taxon>Bacteria</taxon>
        <taxon>Pseudomonadati</taxon>
        <taxon>Pseudomonadota</taxon>
        <taxon>Gammaproteobacteria</taxon>
        <taxon>Vibrionales</taxon>
        <taxon>Vibrionaceae</taxon>
        <taxon>Photobacterium</taxon>
    </lineage>
</organism>
<feature type="region of interest" description="Disordered" evidence="1">
    <location>
        <begin position="1"/>
        <end position="47"/>
    </location>
</feature>
<gene>
    <name evidence="2" type="ORF">C9J12_28800</name>
</gene>
<sequence length="116" mass="13365">MNLSRNSIRKSEQHVKKDPTAFIEGADDTKQPEPIVKPAGRPKTNKELTKPVSISLTKTDQVKLDNQAKRYNMLSYQRDNTSEINLNRSDIVRLMANYLNSMEDSEYLTLINKIIR</sequence>
<dbReference type="OrthoDB" id="5918154at2"/>